<dbReference type="Gene3D" id="2.60.120.200">
    <property type="match status" value="1"/>
</dbReference>
<dbReference type="RefSeq" id="WP_104420899.1">
    <property type="nucleotide sequence ID" value="NZ_PTJC01000006.1"/>
</dbReference>
<dbReference type="Pfam" id="PF18483">
    <property type="entry name" value="Lectin_L-type_dom"/>
    <property type="match status" value="1"/>
</dbReference>
<dbReference type="InterPro" id="IPR056573">
    <property type="entry name" value="Lectin_L-type_dom"/>
</dbReference>
<proteinExistence type="predicted"/>
<dbReference type="GO" id="GO:0030246">
    <property type="term" value="F:carbohydrate binding"/>
    <property type="evidence" value="ECO:0007669"/>
    <property type="project" value="UniProtKB-KW"/>
</dbReference>
<dbReference type="SUPFAM" id="SSF49899">
    <property type="entry name" value="Concanavalin A-like lectins/glucanases"/>
    <property type="match status" value="1"/>
</dbReference>
<dbReference type="CDD" id="cd01951">
    <property type="entry name" value="lectin_L-type"/>
    <property type="match status" value="1"/>
</dbReference>
<keyword evidence="1" id="KW-0430">Lectin</keyword>
<dbReference type="AlphaFoldDB" id="A0A2S6I5M4"/>
<dbReference type="GO" id="GO:0004553">
    <property type="term" value="F:hydrolase activity, hydrolyzing O-glycosyl compounds"/>
    <property type="evidence" value="ECO:0007669"/>
    <property type="project" value="UniProtKB-ARBA"/>
</dbReference>
<organism evidence="1 2">
    <name type="scientific">Neolewinella xylanilytica</name>
    <dbReference type="NCBI Taxonomy" id="1514080"/>
    <lineage>
        <taxon>Bacteria</taxon>
        <taxon>Pseudomonadati</taxon>
        <taxon>Bacteroidota</taxon>
        <taxon>Saprospiria</taxon>
        <taxon>Saprospirales</taxon>
        <taxon>Lewinellaceae</taxon>
        <taxon>Neolewinella</taxon>
    </lineage>
</organism>
<keyword evidence="2" id="KW-1185">Reference proteome</keyword>
<accession>A0A2S6I5M4</accession>
<protein>
    <submittedName>
        <fullName evidence="1">Legume-like lectin family protein</fullName>
    </submittedName>
</protein>
<dbReference type="InterPro" id="IPR013320">
    <property type="entry name" value="ConA-like_dom_sf"/>
</dbReference>
<dbReference type="Proteomes" id="UP000237662">
    <property type="component" value="Unassembled WGS sequence"/>
</dbReference>
<evidence type="ECO:0000313" key="2">
    <source>
        <dbReference type="Proteomes" id="UP000237662"/>
    </source>
</evidence>
<comment type="caution">
    <text evidence="1">The sequence shown here is derived from an EMBL/GenBank/DDBJ whole genome shotgun (WGS) entry which is preliminary data.</text>
</comment>
<gene>
    <name evidence="1" type="ORF">CLV84_3396</name>
</gene>
<dbReference type="GO" id="GO:0005975">
    <property type="term" value="P:carbohydrate metabolic process"/>
    <property type="evidence" value="ECO:0007669"/>
    <property type="project" value="UniProtKB-ARBA"/>
</dbReference>
<dbReference type="PANTHER" id="PTHR12223">
    <property type="entry name" value="VESICULAR MANNOSE-BINDING LECTIN"/>
    <property type="match status" value="1"/>
</dbReference>
<reference evidence="1 2" key="1">
    <citation type="submission" date="2018-02" db="EMBL/GenBank/DDBJ databases">
        <title>Genomic Encyclopedia of Archaeal and Bacterial Type Strains, Phase II (KMG-II): from individual species to whole genera.</title>
        <authorList>
            <person name="Goeker M."/>
        </authorList>
    </citation>
    <scope>NUCLEOTIDE SEQUENCE [LARGE SCALE GENOMIC DNA]</scope>
    <source>
        <strain evidence="1 2">DSM 29526</strain>
    </source>
</reference>
<evidence type="ECO:0000313" key="1">
    <source>
        <dbReference type="EMBL" id="PPK86468.1"/>
    </source>
</evidence>
<name>A0A2S6I5M4_9BACT</name>
<dbReference type="EMBL" id="PTJC01000006">
    <property type="protein sequence ID" value="PPK86468.1"/>
    <property type="molecule type" value="Genomic_DNA"/>
</dbReference>
<dbReference type="OrthoDB" id="1490014at2"/>
<sequence>MSIPLRPILLTLIALSIGQIGRAQSSVKEFRLGGSAEILNEECIRLTPETPYVSGSAWFQNPMDLEYPFELTVDLVLGENDELGADGIVFVFHPTMQTGYRGEGMGFAGLYPSLGIEFDTYQNYHLGDPSADHVAIMPHGQAHHARSMVGPIDLPNLENGAKRPLTIAWNPGNQTLQVSLDGQTVATYTGDIINDIFGGNSKVYWGATAATGRKMNYQDVCIRKLVYAMVE</sequence>
<dbReference type="InterPro" id="IPR051136">
    <property type="entry name" value="Intracellular_Lectin-GPT"/>
</dbReference>